<protein>
    <submittedName>
        <fullName evidence="1">Uncharacterized protein</fullName>
    </submittedName>
</protein>
<feature type="non-terminal residue" evidence="1">
    <location>
        <position position="249"/>
    </location>
</feature>
<dbReference type="AlphaFoldDB" id="A0A3P6QZA6"/>
<dbReference type="Proteomes" id="UP000271889">
    <property type="component" value="Unassembled WGS sequence"/>
</dbReference>
<name>A0A3P6QZA6_CYLGO</name>
<sequence>MCPMAFGNRRFHYDIGFELRSILSQACFLDCPRLAHPVSPQDEISLSEYGGAEGGAKYDCPDNCSFSKCHRENAESKVKGYIIVKSGRMLVLIGEFFPDRIQAQFAVENEQHQVVGHKSSTDPCPPVHRAKCNSTARTLMVIYASHVLAHSRKSASSRRNTIERAFHSQLSQDSKEPKPLWLEVSVVEHREPVSRGDAIKRALKSHENPLEDASMTRNPEHLRVLPKGAPFVHNFDPTLHIYYSSAAIQ</sequence>
<dbReference type="EMBL" id="UYRV01007058">
    <property type="protein sequence ID" value="VDK54269.1"/>
    <property type="molecule type" value="Genomic_DNA"/>
</dbReference>
<dbReference type="OrthoDB" id="10542768at2759"/>
<reference evidence="1 2" key="1">
    <citation type="submission" date="2018-11" db="EMBL/GenBank/DDBJ databases">
        <authorList>
            <consortium name="Pathogen Informatics"/>
        </authorList>
    </citation>
    <scope>NUCLEOTIDE SEQUENCE [LARGE SCALE GENOMIC DNA]</scope>
</reference>
<gene>
    <name evidence="1" type="ORF">CGOC_LOCUS2953</name>
</gene>
<keyword evidence="2" id="KW-1185">Reference proteome</keyword>
<evidence type="ECO:0000313" key="2">
    <source>
        <dbReference type="Proteomes" id="UP000271889"/>
    </source>
</evidence>
<evidence type="ECO:0000313" key="1">
    <source>
        <dbReference type="EMBL" id="VDK54269.1"/>
    </source>
</evidence>
<accession>A0A3P6QZA6</accession>
<organism evidence="1 2">
    <name type="scientific">Cylicostephanus goldi</name>
    <name type="common">Nematode worm</name>
    <dbReference type="NCBI Taxonomy" id="71465"/>
    <lineage>
        <taxon>Eukaryota</taxon>
        <taxon>Metazoa</taxon>
        <taxon>Ecdysozoa</taxon>
        <taxon>Nematoda</taxon>
        <taxon>Chromadorea</taxon>
        <taxon>Rhabditida</taxon>
        <taxon>Rhabditina</taxon>
        <taxon>Rhabditomorpha</taxon>
        <taxon>Strongyloidea</taxon>
        <taxon>Strongylidae</taxon>
        <taxon>Cylicostephanus</taxon>
    </lineage>
</organism>
<proteinExistence type="predicted"/>